<dbReference type="PANTHER" id="PTHR38434">
    <property type="entry name" value="BLL2549 PROTEIN"/>
    <property type="match status" value="1"/>
</dbReference>
<comment type="caution">
    <text evidence="3">The sequence shown here is derived from an EMBL/GenBank/DDBJ whole genome shotgun (WGS) entry which is preliminary data.</text>
</comment>
<sequence>MDLNKIQKRLDELEAEIVSLKKEISTEQTILESKESSPTYPTVSETILKKRSPEWELFLGGNLLGKLGLFSILLASSWFVKYAFDNRWVNESVRILIGLSMGFGVCFAGIQLARKKFRILPESVLGAGFSIVYLSLFGGYYYYDFFSLSEIFLYLSLLSVFSSGLAYWIRKEILYIFALIGSILSPVLISTGENSYRFLFGYLVFLNILLFLISRKTSWIVSSFFLLVANFVLYLFWAMNNMQQSGFLVPFLFINITYFLFVYGKGFLFPKLVQKNENSGGVFPRWNWIFYPIFLVLNSLCFGLMGYVQIEETYPKFGSHFILFGAVLFSLWILLSRKKSGFFYPSQLEIFETIHLYLLLGFTFVALLDFSEESWLTFSWIIFAGVVSFLSSKYGNTHLRYVSAGFWIWISALVKLYFFNPMDDVNRLFLLNERFALYLLSSLFLFGTYYIQKNRDPFWFHRGFIYMGIFTLILGTLMDVYHTVYDEHYRNLAYSYVFAFYSSVFLFIGFRYSFKSFRIAGIVITIVLVGKLYFYDIWAMSMIVRIVAGFTLGVSFILVSLFYQKFREKLMDYRKTSGLLLLLLSAIFAFPLNAEEINTKGYRYYKEIRIPKLPSKVSNVGQEENVFYGKIKLDEDVVRHSGINDRRIVHNGRTIPFISRNVMGASDKDGEKKPNLLFQEKGESDMHTYVLKLPKIPTKTKYKSIVVKEAPGEYEIQGKIYLGVNPENWRLDSEFTIYNYQGGDSAGKIEFTAAEDETYVRIEIEENASNINLEFTKVLYESVSERMEFKKTVEKTDLESGFNSDTRSSVFYFRNPMKVPIHRAMLSIKEKKFERKLNVFFKNSSKEFELERLGGGTIFRKSNGSSDTNLVFSKPISSELKIEIFNGDDDPLTLEKMEVFILQEEIIFPLNLEDDSNSIQNLRIYYGNPYAFYPKFDFEKTFSESVFQIGSVIQEERENENFGYSIGEPPVSTWIIRGFFFFGLMILFFLTYRVFRYRTSDSDGPVI</sequence>
<feature type="transmembrane region" description="Helical" evidence="2">
    <location>
        <begin position="542"/>
        <end position="564"/>
    </location>
</feature>
<feature type="coiled-coil region" evidence="1">
    <location>
        <begin position="3"/>
        <end position="30"/>
    </location>
</feature>
<dbReference type="EMBL" id="AKWM02000078">
    <property type="protein sequence ID" value="EKR98655.1"/>
    <property type="molecule type" value="Genomic_DNA"/>
</dbReference>
<name>A0AA87MK82_9LEPT</name>
<feature type="transmembrane region" description="Helical" evidence="2">
    <location>
        <begin position="57"/>
        <end position="80"/>
    </location>
</feature>
<feature type="transmembrane region" description="Helical" evidence="2">
    <location>
        <begin position="317"/>
        <end position="336"/>
    </location>
</feature>
<evidence type="ECO:0000256" key="2">
    <source>
        <dbReference type="SAM" id="Phobius"/>
    </source>
</evidence>
<keyword evidence="2" id="KW-1133">Transmembrane helix</keyword>
<feature type="transmembrane region" description="Helical" evidence="2">
    <location>
        <begin position="149"/>
        <end position="168"/>
    </location>
</feature>
<protein>
    <submittedName>
        <fullName evidence="3">Membrane protein, PF10101 family</fullName>
    </submittedName>
</protein>
<feature type="transmembrane region" description="Helical" evidence="2">
    <location>
        <begin position="576"/>
        <end position="594"/>
    </location>
</feature>
<dbReference type="PANTHER" id="PTHR38434:SF1">
    <property type="entry name" value="BLL2549 PROTEIN"/>
    <property type="match status" value="1"/>
</dbReference>
<dbReference type="InterPro" id="IPR019286">
    <property type="entry name" value="DUF2339_TM"/>
</dbReference>
<feature type="transmembrane region" description="Helical" evidence="2">
    <location>
        <begin position="288"/>
        <end position="305"/>
    </location>
</feature>
<feature type="transmembrane region" description="Helical" evidence="2">
    <location>
        <begin position="173"/>
        <end position="189"/>
    </location>
</feature>
<organism evidence="3 4">
    <name type="scientific">Leptospira mayottensis 200901122</name>
    <dbReference type="NCBI Taxonomy" id="1193010"/>
    <lineage>
        <taxon>Bacteria</taxon>
        <taxon>Pseudomonadati</taxon>
        <taxon>Spirochaetota</taxon>
        <taxon>Spirochaetia</taxon>
        <taxon>Leptospirales</taxon>
        <taxon>Leptospiraceae</taxon>
        <taxon>Leptospira</taxon>
    </lineage>
</organism>
<feature type="transmembrane region" description="Helical" evidence="2">
    <location>
        <begin position="463"/>
        <end position="481"/>
    </location>
</feature>
<dbReference type="AlphaFoldDB" id="A0AA87MK82"/>
<accession>A0AA87MK82</accession>
<feature type="transmembrane region" description="Helical" evidence="2">
    <location>
        <begin position="245"/>
        <end position="268"/>
    </location>
</feature>
<feature type="transmembrane region" description="Helical" evidence="2">
    <location>
        <begin position="493"/>
        <end position="510"/>
    </location>
</feature>
<keyword evidence="2" id="KW-0812">Transmembrane</keyword>
<dbReference type="Pfam" id="PF10101">
    <property type="entry name" value="DUF2339"/>
    <property type="match status" value="1"/>
</dbReference>
<reference evidence="3 4" key="1">
    <citation type="journal article" date="2014" name="Int. J. Syst. Evol. Microbiol.">
        <title>Leptospira mayottensis sp. nov., a pathogenic species of the genus Leptospira isolated from humans.</title>
        <authorList>
            <person name="Bourhy P."/>
            <person name="Collet L."/>
            <person name="Brisse S."/>
            <person name="Picardeau M."/>
        </authorList>
    </citation>
    <scope>NUCLEOTIDE SEQUENCE [LARGE SCALE GENOMIC DNA]</scope>
    <source>
        <strain evidence="3 4">200901122</strain>
    </source>
</reference>
<feature type="transmembrane region" description="Helical" evidence="2">
    <location>
        <begin position="348"/>
        <end position="368"/>
    </location>
</feature>
<dbReference type="Proteomes" id="UP000001343">
    <property type="component" value="Unassembled WGS sequence"/>
</dbReference>
<feature type="transmembrane region" description="Helical" evidence="2">
    <location>
        <begin position="220"/>
        <end position="239"/>
    </location>
</feature>
<dbReference type="RefSeq" id="WP_002746776.1">
    <property type="nucleotide sequence ID" value="NZ_AKWM02000078.1"/>
</dbReference>
<evidence type="ECO:0000313" key="4">
    <source>
        <dbReference type="Proteomes" id="UP000001343"/>
    </source>
</evidence>
<feature type="transmembrane region" description="Helical" evidence="2">
    <location>
        <begin position="92"/>
        <end position="112"/>
    </location>
</feature>
<gene>
    <name evidence="3" type="ORF">LEP1GSC125_1696</name>
</gene>
<proteinExistence type="predicted"/>
<evidence type="ECO:0000256" key="1">
    <source>
        <dbReference type="SAM" id="Coils"/>
    </source>
</evidence>
<feature type="transmembrane region" description="Helical" evidence="2">
    <location>
        <begin position="974"/>
        <end position="995"/>
    </location>
</feature>
<feature type="transmembrane region" description="Helical" evidence="2">
    <location>
        <begin position="399"/>
        <end position="419"/>
    </location>
</feature>
<keyword evidence="1" id="KW-0175">Coiled coil</keyword>
<feature type="transmembrane region" description="Helical" evidence="2">
    <location>
        <begin position="435"/>
        <end position="451"/>
    </location>
</feature>
<evidence type="ECO:0000313" key="3">
    <source>
        <dbReference type="EMBL" id="EKR98655.1"/>
    </source>
</evidence>
<keyword evidence="2" id="KW-0472">Membrane</keyword>
<feature type="transmembrane region" description="Helical" evidence="2">
    <location>
        <begin position="124"/>
        <end position="143"/>
    </location>
</feature>
<feature type="transmembrane region" description="Helical" evidence="2">
    <location>
        <begin position="195"/>
        <end position="213"/>
    </location>
</feature>
<feature type="transmembrane region" description="Helical" evidence="2">
    <location>
        <begin position="517"/>
        <end position="536"/>
    </location>
</feature>
<feature type="transmembrane region" description="Helical" evidence="2">
    <location>
        <begin position="374"/>
        <end position="392"/>
    </location>
</feature>